<keyword evidence="5" id="KW-1185">Reference proteome</keyword>
<feature type="domain" description="Phage tail collar" evidence="1">
    <location>
        <begin position="34"/>
        <end position="81"/>
    </location>
</feature>
<comment type="caution">
    <text evidence="2">The sequence shown here is derived from an EMBL/GenBank/DDBJ whole genome shotgun (WGS) entry which is preliminary data.</text>
</comment>
<accession>A0A1E7YUN4</accession>
<dbReference type="InterPro" id="IPR037053">
    <property type="entry name" value="Phage_tail_collar_dom_sf"/>
</dbReference>
<dbReference type="EMBL" id="LJAM02000691">
    <property type="protein sequence ID" value="RAP69574.1"/>
    <property type="molecule type" value="Genomic_DNA"/>
</dbReference>
<dbReference type="PANTHER" id="PTHR35191">
    <property type="entry name" value="PROPHAGE SIDE TAIL FIBER PROTEIN HOMOLOG STFQ-RELATED"/>
    <property type="match status" value="1"/>
</dbReference>
<evidence type="ECO:0000313" key="3">
    <source>
        <dbReference type="EMBL" id="RAP69574.1"/>
    </source>
</evidence>
<reference evidence="2 4" key="1">
    <citation type="submission" date="2016-07" db="EMBL/GenBank/DDBJ databases">
        <authorList>
            <person name="Yuval B."/>
        </authorList>
    </citation>
    <scope>NUCLEOTIDE SEQUENCE [LARGE SCALE GENOMIC DNA]</scope>
    <source>
        <strain evidence="2 4">IL</strain>
    </source>
</reference>
<organism evidence="2 4">
    <name type="scientific">Candidatus Erwinia dacicola</name>
    <dbReference type="NCBI Taxonomy" id="252393"/>
    <lineage>
        <taxon>Bacteria</taxon>
        <taxon>Pseudomonadati</taxon>
        <taxon>Pseudomonadota</taxon>
        <taxon>Gammaproteobacteria</taxon>
        <taxon>Enterobacterales</taxon>
        <taxon>Erwiniaceae</taxon>
        <taxon>Erwinia</taxon>
    </lineage>
</organism>
<dbReference type="RefSeq" id="WP_070135913.1">
    <property type="nucleotide sequence ID" value="NZ_LJAM02000691.1"/>
</dbReference>
<dbReference type="Proteomes" id="UP000243534">
    <property type="component" value="Unassembled WGS sequence"/>
</dbReference>
<evidence type="ECO:0000313" key="2">
    <source>
        <dbReference type="EMBL" id="OFC58368.1"/>
    </source>
</evidence>
<dbReference type="AlphaFoldDB" id="A0A1E7YUN4"/>
<evidence type="ECO:0000259" key="1">
    <source>
        <dbReference type="Pfam" id="PF07484"/>
    </source>
</evidence>
<dbReference type="SUPFAM" id="SSF88874">
    <property type="entry name" value="Receptor-binding domain of short tail fibre protein gp12"/>
    <property type="match status" value="1"/>
</dbReference>
<dbReference type="InterPro" id="IPR011083">
    <property type="entry name" value="Phage_tail_collar_dom"/>
</dbReference>
<dbReference type="OrthoDB" id="9810174at2"/>
<sequence length="214" mass="22177">MKPDGSQSAQLLAAIKAIATSIAAETSASILPVGAPITWPLDNIPAGYALMQGETFDKSKYPKLAMAYPSGIIPDMRGQTIKGKSDERAILSREVGGIQSHTHSATVSNTDLGSKATDVFDYGNKGTDGQGEHTHTWGSAMRKEGGGDQNVGSNLGNTFGTTSAAGHHGHTVAIGPHAHNVHIGSHGHAITINATGNVANTVDNIAFNYIVRLA</sequence>
<dbReference type="Proteomes" id="UP000244334">
    <property type="component" value="Unassembled WGS sequence"/>
</dbReference>
<dbReference type="PANTHER" id="PTHR35191:SF1">
    <property type="entry name" value="PROPHAGE SIDE TAIL FIBER PROTEIN HOMOLOG STFQ-RELATED"/>
    <property type="match status" value="1"/>
</dbReference>
<evidence type="ECO:0000313" key="4">
    <source>
        <dbReference type="Proteomes" id="UP000243534"/>
    </source>
</evidence>
<reference evidence="3 5" key="2">
    <citation type="submission" date="2018-04" db="EMBL/GenBank/DDBJ databases">
        <title>Genomes of the Obligate Erwinia dacicola and Facultative Enterobacter sp. OLF Endosymbionts of the Olive Fruit fly, Bactrocera oleae.</title>
        <authorList>
            <person name="Estes A.M."/>
            <person name="Hearn D.J."/>
            <person name="Agarwal S."/>
            <person name="Pierson E.A."/>
            <person name="Dunning-Hotopp J.C."/>
        </authorList>
    </citation>
    <scope>NUCLEOTIDE SEQUENCE [LARGE SCALE GENOMIC DNA]</scope>
    <source>
        <strain evidence="3 5">Oroville</strain>
    </source>
</reference>
<dbReference type="Gene3D" id="3.90.1340.10">
    <property type="entry name" value="Phage tail collar domain"/>
    <property type="match status" value="1"/>
</dbReference>
<evidence type="ECO:0000313" key="5">
    <source>
        <dbReference type="Proteomes" id="UP000244334"/>
    </source>
</evidence>
<protein>
    <submittedName>
        <fullName evidence="3">Long tail fiber protein p37</fullName>
    </submittedName>
</protein>
<name>A0A1E7YUN4_9GAMM</name>
<dbReference type="InterPro" id="IPR051934">
    <property type="entry name" value="Phage_Tail_Fiber_Structural"/>
</dbReference>
<proteinExistence type="predicted"/>
<dbReference type="EMBL" id="MAYS01000593">
    <property type="protein sequence ID" value="OFC58368.1"/>
    <property type="molecule type" value="Genomic_DNA"/>
</dbReference>
<dbReference type="Pfam" id="PF07484">
    <property type="entry name" value="Collar"/>
    <property type="match status" value="1"/>
</dbReference>
<gene>
    <name evidence="3" type="ORF">ACZ87_03635</name>
    <name evidence="2" type="ORF">BBW68_03085</name>
</gene>